<protein>
    <recommendedName>
        <fullName evidence="3">DUF3990 domain-containing protein</fullName>
    </recommendedName>
</protein>
<dbReference type="EMBL" id="MGGD01000028">
    <property type="protein sequence ID" value="OGM20681.1"/>
    <property type="molecule type" value="Genomic_DNA"/>
</dbReference>
<evidence type="ECO:0000313" key="1">
    <source>
        <dbReference type="EMBL" id="OGM20681.1"/>
    </source>
</evidence>
<name>A0A1F7Y059_9BACT</name>
<accession>A0A1F7Y059</accession>
<dbReference type="AlphaFoldDB" id="A0A1F7Y059"/>
<gene>
    <name evidence="1" type="ORF">A2771_02485</name>
</gene>
<organism evidence="1 2">
    <name type="scientific">Candidatus Woesebacteria bacterium RIFCSPHIGHO2_01_FULL_38_26b</name>
    <dbReference type="NCBI Taxonomy" id="1802491"/>
    <lineage>
        <taxon>Bacteria</taxon>
        <taxon>Candidatus Woeseibacteriota</taxon>
    </lineage>
</organism>
<sequence length="273" mass="31721">MEDKQDTVSQQETTQALLEPIGVRVIGEVDPRTLTEEQFRNSPNLLFHGAKEDFVFSRDFDYENFQNPGGFTIGAGFYTTDNEEEARHFSRARQDNSSETRVVLPILPYQARIFDLRARNNQSVNAPVPNEIFQGYLNFIESKFGPKYEGYNPQEDKDFINGHSPTDETSRNERIKRSNRLLNFMSSKNYLESLRRLKRRGTPINLRSMLSEMGDKHRGYASFLFPEFMQKEGYDGIIYIEGGDIPEQKNPTTYVFYGLEKVGTFESWRETKQ</sequence>
<proteinExistence type="predicted"/>
<comment type="caution">
    <text evidence="1">The sequence shown here is derived from an EMBL/GenBank/DDBJ whole genome shotgun (WGS) entry which is preliminary data.</text>
</comment>
<evidence type="ECO:0008006" key="3">
    <source>
        <dbReference type="Google" id="ProtNLM"/>
    </source>
</evidence>
<evidence type="ECO:0000313" key="2">
    <source>
        <dbReference type="Proteomes" id="UP000176741"/>
    </source>
</evidence>
<dbReference type="Proteomes" id="UP000176741">
    <property type="component" value="Unassembled WGS sequence"/>
</dbReference>
<reference evidence="1 2" key="1">
    <citation type="journal article" date="2016" name="Nat. Commun.">
        <title>Thousands of microbial genomes shed light on interconnected biogeochemical processes in an aquifer system.</title>
        <authorList>
            <person name="Anantharaman K."/>
            <person name="Brown C.T."/>
            <person name="Hug L.A."/>
            <person name="Sharon I."/>
            <person name="Castelle C.J."/>
            <person name="Probst A.J."/>
            <person name="Thomas B.C."/>
            <person name="Singh A."/>
            <person name="Wilkins M.J."/>
            <person name="Karaoz U."/>
            <person name="Brodie E.L."/>
            <person name="Williams K.H."/>
            <person name="Hubbard S.S."/>
            <person name="Banfield J.F."/>
        </authorList>
    </citation>
    <scope>NUCLEOTIDE SEQUENCE [LARGE SCALE GENOMIC DNA]</scope>
</reference>